<gene>
    <name evidence="2" type="ORF">GCM10010145_47390</name>
</gene>
<keyword evidence="3" id="KW-1185">Reference proteome</keyword>
<evidence type="ECO:0000313" key="2">
    <source>
        <dbReference type="EMBL" id="GGQ72315.1"/>
    </source>
</evidence>
<feature type="compositionally biased region" description="Basic residues" evidence="1">
    <location>
        <begin position="124"/>
        <end position="133"/>
    </location>
</feature>
<evidence type="ECO:0000256" key="1">
    <source>
        <dbReference type="SAM" id="MobiDB-lite"/>
    </source>
</evidence>
<dbReference type="AlphaFoldDB" id="A0A918BKB3"/>
<evidence type="ECO:0000313" key="3">
    <source>
        <dbReference type="Proteomes" id="UP000620156"/>
    </source>
</evidence>
<dbReference type="RefSeq" id="WP_189218901.1">
    <property type="nucleotide sequence ID" value="NZ_BMQK01000012.1"/>
</dbReference>
<proteinExistence type="predicted"/>
<feature type="region of interest" description="Disordered" evidence="1">
    <location>
        <begin position="102"/>
        <end position="133"/>
    </location>
</feature>
<protein>
    <submittedName>
        <fullName evidence="2">Uncharacterized protein</fullName>
    </submittedName>
</protein>
<name>A0A918BKB3_9ACTN</name>
<reference evidence="2" key="2">
    <citation type="submission" date="2020-09" db="EMBL/GenBank/DDBJ databases">
        <authorList>
            <person name="Sun Q."/>
            <person name="Ohkuma M."/>
        </authorList>
    </citation>
    <scope>NUCLEOTIDE SEQUENCE</scope>
    <source>
        <strain evidence="2">JCM 3131</strain>
    </source>
</reference>
<organism evidence="2 3">
    <name type="scientific">Streptomyces ruber</name>
    <dbReference type="NCBI Taxonomy" id="83378"/>
    <lineage>
        <taxon>Bacteria</taxon>
        <taxon>Bacillati</taxon>
        <taxon>Actinomycetota</taxon>
        <taxon>Actinomycetes</taxon>
        <taxon>Kitasatosporales</taxon>
        <taxon>Streptomycetaceae</taxon>
        <taxon>Streptomyces</taxon>
    </lineage>
</organism>
<accession>A0A918BKB3</accession>
<dbReference type="EMBL" id="BMQK01000012">
    <property type="protein sequence ID" value="GGQ72315.1"/>
    <property type="molecule type" value="Genomic_DNA"/>
</dbReference>
<sequence>MDSTPPRAEHHSGTVGLSHADYRALFPLAATRRSRFLGSAADITSVWARTIARPVLRPVPGADGHAVRLGRRVGTCASEPVAIACTVTIGEDLLRTNWIDPVTGNCPRQPAPAGPQANGSAHASAHRHREQGV</sequence>
<comment type="caution">
    <text evidence="2">The sequence shown here is derived from an EMBL/GenBank/DDBJ whole genome shotgun (WGS) entry which is preliminary data.</text>
</comment>
<reference evidence="2" key="1">
    <citation type="journal article" date="2014" name="Int. J. Syst. Evol. Microbiol.">
        <title>Complete genome sequence of Corynebacterium casei LMG S-19264T (=DSM 44701T), isolated from a smear-ripened cheese.</title>
        <authorList>
            <consortium name="US DOE Joint Genome Institute (JGI-PGF)"/>
            <person name="Walter F."/>
            <person name="Albersmeier A."/>
            <person name="Kalinowski J."/>
            <person name="Ruckert C."/>
        </authorList>
    </citation>
    <scope>NUCLEOTIDE SEQUENCE</scope>
    <source>
        <strain evidence="2">JCM 3131</strain>
    </source>
</reference>
<dbReference type="Proteomes" id="UP000620156">
    <property type="component" value="Unassembled WGS sequence"/>
</dbReference>